<dbReference type="Proteomes" id="UP001291653">
    <property type="component" value="Unassembled WGS sequence"/>
</dbReference>
<feature type="transmembrane region" description="Helical" evidence="1">
    <location>
        <begin position="42"/>
        <end position="61"/>
    </location>
</feature>
<keyword evidence="3" id="KW-1185">Reference proteome</keyword>
<keyword evidence="1" id="KW-1133">Transmembrane helix</keyword>
<feature type="transmembrane region" description="Helical" evidence="1">
    <location>
        <begin position="107"/>
        <end position="128"/>
    </location>
</feature>
<feature type="transmembrane region" description="Helical" evidence="1">
    <location>
        <begin position="135"/>
        <end position="153"/>
    </location>
</feature>
<evidence type="ECO:0000313" key="2">
    <source>
        <dbReference type="EMBL" id="GLF95660.1"/>
    </source>
</evidence>
<comment type="caution">
    <text evidence="2">The sequence shown here is derived from an EMBL/GenBank/DDBJ whole genome shotgun (WGS) entry which is preliminary data.</text>
</comment>
<feature type="transmembrane region" description="Helical" evidence="1">
    <location>
        <begin position="81"/>
        <end position="101"/>
    </location>
</feature>
<keyword evidence="1" id="KW-0472">Membrane</keyword>
<keyword evidence="1" id="KW-0812">Transmembrane</keyword>
<name>A0ABQ5NZM6_9ACTN</name>
<proteinExistence type="predicted"/>
<evidence type="ECO:0000313" key="3">
    <source>
        <dbReference type="Proteomes" id="UP001291653"/>
    </source>
</evidence>
<dbReference type="RefSeq" id="WP_323447703.1">
    <property type="nucleotide sequence ID" value="NZ_BSBI01000005.1"/>
</dbReference>
<dbReference type="EMBL" id="BSBI01000005">
    <property type="protein sequence ID" value="GLF95660.1"/>
    <property type="molecule type" value="Genomic_DNA"/>
</dbReference>
<gene>
    <name evidence="2" type="ORF">SYYSPA8_15205</name>
</gene>
<protein>
    <submittedName>
        <fullName evidence="2">Phosphatase PAP2 family protein</fullName>
    </submittedName>
</protein>
<evidence type="ECO:0000256" key="1">
    <source>
        <dbReference type="SAM" id="Phobius"/>
    </source>
</evidence>
<reference evidence="2 3" key="1">
    <citation type="submission" date="2022-10" db="EMBL/GenBank/DDBJ databases">
        <title>Draft genome sequence of Streptomyces sp. YSPA8.</title>
        <authorList>
            <person name="Moriuchi R."/>
            <person name="Dohra H."/>
            <person name="Yamamura H."/>
            <person name="Kodani S."/>
        </authorList>
    </citation>
    <scope>NUCLEOTIDE SEQUENCE [LARGE SCALE GENOMIC DNA]</scope>
    <source>
        <strain evidence="2 3">YSPA8</strain>
    </source>
</reference>
<accession>A0ABQ5NZM6</accession>
<sequence>MTGVAAGRDLRLAGRISAWCEPRNWMLAAAPLVGWRADGAPGAAWGVLAAVVTGVVPSLFITAGGRLRRWGSGLPERRDRLAAAPWIVFPVAAGAVALHHLGAPSAVTALVVAMTAVLCALAAITTAWKVSAHSAVAAGTSAVLILAYGSWMLPLAAVATATAWSRLRLGRHTAAQVVVGVTVGAAAAGTVFALLR</sequence>
<organism evidence="2 3">
    <name type="scientific">Streptomyces yaizuensis</name>
    <dbReference type="NCBI Taxonomy" id="2989713"/>
    <lineage>
        <taxon>Bacteria</taxon>
        <taxon>Bacillati</taxon>
        <taxon>Actinomycetota</taxon>
        <taxon>Actinomycetes</taxon>
        <taxon>Kitasatosporales</taxon>
        <taxon>Streptomycetaceae</taxon>
        <taxon>Streptomyces</taxon>
    </lineage>
</organism>
<feature type="transmembrane region" description="Helical" evidence="1">
    <location>
        <begin position="173"/>
        <end position="195"/>
    </location>
</feature>